<name>W7XFW4_TETTS</name>
<gene>
    <name evidence="1" type="ORF">TTHERM_000112658</name>
</gene>
<dbReference type="KEGG" id="tet:TTHERM_000112658"/>
<dbReference type="EMBL" id="GG662798">
    <property type="protein sequence ID" value="EWS75768.1"/>
    <property type="molecule type" value="Genomic_DNA"/>
</dbReference>
<keyword evidence="2" id="KW-1185">Reference proteome</keyword>
<reference evidence="2" key="1">
    <citation type="journal article" date="2006" name="PLoS Biol.">
        <title>Macronuclear genome sequence of the ciliate Tetrahymena thermophila, a model eukaryote.</title>
        <authorList>
            <person name="Eisen J.A."/>
            <person name="Coyne R.S."/>
            <person name="Wu M."/>
            <person name="Wu D."/>
            <person name="Thiagarajan M."/>
            <person name="Wortman J.R."/>
            <person name="Badger J.H."/>
            <person name="Ren Q."/>
            <person name="Amedeo P."/>
            <person name="Jones K.M."/>
            <person name="Tallon L.J."/>
            <person name="Delcher A.L."/>
            <person name="Salzberg S.L."/>
            <person name="Silva J.C."/>
            <person name="Haas B.J."/>
            <person name="Majoros W.H."/>
            <person name="Farzad M."/>
            <person name="Carlton J.M."/>
            <person name="Smith R.K. Jr."/>
            <person name="Garg J."/>
            <person name="Pearlman R.E."/>
            <person name="Karrer K.M."/>
            <person name="Sun L."/>
            <person name="Manning G."/>
            <person name="Elde N.C."/>
            <person name="Turkewitz A.P."/>
            <person name="Asai D.J."/>
            <person name="Wilkes D.E."/>
            <person name="Wang Y."/>
            <person name="Cai H."/>
            <person name="Collins K."/>
            <person name="Stewart B.A."/>
            <person name="Lee S.R."/>
            <person name="Wilamowska K."/>
            <person name="Weinberg Z."/>
            <person name="Ruzzo W.L."/>
            <person name="Wloga D."/>
            <person name="Gaertig J."/>
            <person name="Frankel J."/>
            <person name="Tsao C.-C."/>
            <person name="Gorovsky M.A."/>
            <person name="Keeling P.J."/>
            <person name="Waller R.F."/>
            <person name="Patron N.J."/>
            <person name="Cherry J.M."/>
            <person name="Stover N.A."/>
            <person name="Krieger C.J."/>
            <person name="del Toro C."/>
            <person name="Ryder H.F."/>
            <person name="Williamson S.C."/>
            <person name="Barbeau R.A."/>
            <person name="Hamilton E.P."/>
            <person name="Orias E."/>
        </authorList>
    </citation>
    <scope>NUCLEOTIDE SEQUENCE [LARGE SCALE GENOMIC DNA]</scope>
    <source>
        <strain evidence="2">SB210</strain>
    </source>
</reference>
<protein>
    <submittedName>
        <fullName evidence="1">Uncharacterized protein</fullName>
    </submittedName>
</protein>
<dbReference type="RefSeq" id="XP_012651690.1">
    <property type="nucleotide sequence ID" value="XM_012796236.1"/>
</dbReference>
<organism evidence="1 2">
    <name type="scientific">Tetrahymena thermophila (strain SB210)</name>
    <dbReference type="NCBI Taxonomy" id="312017"/>
    <lineage>
        <taxon>Eukaryota</taxon>
        <taxon>Sar</taxon>
        <taxon>Alveolata</taxon>
        <taxon>Ciliophora</taxon>
        <taxon>Intramacronucleata</taxon>
        <taxon>Oligohymenophorea</taxon>
        <taxon>Hymenostomatida</taxon>
        <taxon>Tetrahymenina</taxon>
        <taxon>Tetrahymenidae</taxon>
        <taxon>Tetrahymena</taxon>
    </lineage>
</organism>
<evidence type="ECO:0000313" key="1">
    <source>
        <dbReference type="EMBL" id="EWS75768.1"/>
    </source>
</evidence>
<sequence>MEISAFKDETRWYESVLNAQTSHIKAFQHNYLMNYISHFDFLKPLLLYYLIHINN</sequence>
<accession>W7XFW4</accession>
<evidence type="ECO:0000313" key="2">
    <source>
        <dbReference type="Proteomes" id="UP000009168"/>
    </source>
</evidence>
<dbReference type="AlphaFoldDB" id="W7XFW4"/>
<dbReference type="GeneID" id="24437334"/>
<dbReference type="Proteomes" id="UP000009168">
    <property type="component" value="Unassembled WGS sequence"/>
</dbReference>
<proteinExistence type="predicted"/>
<dbReference type="InParanoid" id="W7XFW4"/>